<evidence type="ECO:0000259" key="11">
    <source>
        <dbReference type="PROSITE" id="PS51918"/>
    </source>
</evidence>
<dbReference type="Gene3D" id="3.20.20.70">
    <property type="entry name" value="Aldolase class I"/>
    <property type="match status" value="1"/>
</dbReference>
<dbReference type="PANTHER" id="PTHR30352:SF4">
    <property type="entry name" value="PYRUVATE FORMATE-LYASE 2-ACTIVATING ENZYME"/>
    <property type="match status" value="1"/>
</dbReference>
<dbReference type="InterPro" id="IPR017896">
    <property type="entry name" value="4Fe4S_Fe-S-bd"/>
</dbReference>
<dbReference type="GO" id="GO:0051539">
    <property type="term" value="F:4 iron, 4 sulfur cluster binding"/>
    <property type="evidence" value="ECO:0007669"/>
    <property type="project" value="UniProtKB-KW"/>
</dbReference>
<keyword evidence="6" id="KW-0560">Oxidoreductase</keyword>
<gene>
    <name evidence="12" type="ORF">ANBU17_11860</name>
</gene>
<keyword evidence="7" id="KW-0408">Iron</keyword>
<dbReference type="InterPro" id="IPR013785">
    <property type="entry name" value="Aldolase_TIM"/>
</dbReference>
<keyword evidence="3" id="KW-0004">4Fe-4S</keyword>
<reference evidence="12" key="1">
    <citation type="submission" date="2020-06" db="EMBL/GenBank/DDBJ databases">
        <title>Characterization of fructooligosaccharide metabolism and fructooligosaccharide-degrading enzymes in human commensal butyrate producers.</title>
        <authorList>
            <person name="Tanno H."/>
            <person name="Fujii T."/>
            <person name="Hirano K."/>
            <person name="Maeno S."/>
            <person name="Tonozuka T."/>
            <person name="Sakamoto M."/>
            <person name="Ohkuma M."/>
            <person name="Tochio T."/>
            <person name="Endo A."/>
        </authorList>
    </citation>
    <scope>NUCLEOTIDE SEQUENCE</scope>
    <source>
        <strain evidence="12">JCM 17466</strain>
    </source>
</reference>
<dbReference type="PROSITE" id="PS01087">
    <property type="entry name" value="RADICAL_ACTIVATING"/>
    <property type="match status" value="1"/>
</dbReference>
<dbReference type="SFLD" id="SFLDG01118">
    <property type="entry name" value="activating_enzymes__group_2"/>
    <property type="match status" value="1"/>
</dbReference>
<dbReference type="SUPFAM" id="SSF102114">
    <property type="entry name" value="Radical SAM enzymes"/>
    <property type="match status" value="1"/>
</dbReference>
<dbReference type="AlphaFoldDB" id="A0A916QAF1"/>
<keyword evidence="8" id="KW-0411">Iron-sulfur</keyword>
<dbReference type="PROSITE" id="PS51379">
    <property type="entry name" value="4FE4S_FER_2"/>
    <property type="match status" value="1"/>
</dbReference>
<evidence type="ECO:0000256" key="9">
    <source>
        <dbReference type="ARBA" id="ARBA00047365"/>
    </source>
</evidence>
<feature type="domain" description="Radical SAM core" evidence="11">
    <location>
        <begin position="14"/>
        <end position="292"/>
    </location>
</feature>
<dbReference type="SUPFAM" id="SSF54862">
    <property type="entry name" value="4Fe-4S ferredoxins"/>
    <property type="match status" value="1"/>
</dbReference>
<dbReference type="EMBL" id="BLYI01000027">
    <property type="protein sequence ID" value="GFO84839.1"/>
    <property type="molecule type" value="Genomic_DNA"/>
</dbReference>
<dbReference type="Proteomes" id="UP000613208">
    <property type="component" value="Unassembled WGS sequence"/>
</dbReference>
<dbReference type="PANTHER" id="PTHR30352">
    <property type="entry name" value="PYRUVATE FORMATE-LYASE-ACTIVATING ENZYME"/>
    <property type="match status" value="1"/>
</dbReference>
<dbReference type="NCBIfam" id="TIGR02494">
    <property type="entry name" value="PFLE_PFLC"/>
    <property type="match status" value="1"/>
</dbReference>
<evidence type="ECO:0000256" key="4">
    <source>
        <dbReference type="ARBA" id="ARBA00022691"/>
    </source>
</evidence>
<comment type="cofactor">
    <cofactor evidence="1">
        <name>[4Fe-4S] cluster</name>
        <dbReference type="ChEBI" id="CHEBI:49883"/>
    </cofactor>
</comment>
<organism evidence="12 13">
    <name type="scientific">Anaerostipes butyraticus</name>
    <dbReference type="NCBI Taxonomy" id="645466"/>
    <lineage>
        <taxon>Bacteria</taxon>
        <taxon>Bacillati</taxon>
        <taxon>Bacillota</taxon>
        <taxon>Clostridia</taxon>
        <taxon>Lachnospirales</taxon>
        <taxon>Lachnospiraceae</taxon>
        <taxon>Anaerostipes</taxon>
    </lineage>
</organism>
<sequence length="303" mass="34960">MKGQVFDIRRFSTHDGDGIRTTVFLKGCPLSCVWCQNPEGISAKKRPLYFENRCIHCGTCVKKSRAEGVKIENGKIHLNPKVAEDWAEIIDWCPAGAIEMDSREMTVNEVMEEVRKDEVFYRHGGGVTLSGGEPLFQWKFALELLKQCKKEGIHTAIETSLYARQEILEEILPYLDRIFADFKLENEDLHKKYTGVSNERIRRNLKFLLESEKKDAVIIRTPMIPGMTATKENIEAVGRWISGIYPEVSYEILNYNPLAESKYHLIDQEYCFKDNPKLYTKEQMAEFRSWAEQGGVKHIIIES</sequence>
<evidence type="ECO:0000313" key="13">
    <source>
        <dbReference type="Proteomes" id="UP000613208"/>
    </source>
</evidence>
<dbReference type="InterPro" id="IPR034457">
    <property type="entry name" value="Organic_radical-activating"/>
</dbReference>
<dbReference type="InterPro" id="IPR001989">
    <property type="entry name" value="Radical_activat_CS"/>
</dbReference>
<evidence type="ECO:0000256" key="6">
    <source>
        <dbReference type="ARBA" id="ARBA00023002"/>
    </source>
</evidence>
<keyword evidence="5" id="KW-0479">Metal-binding</keyword>
<evidence type="ECO:0000313" key="12">
    <source>
        <dbReference type="EMBL" id="GFO84839.1"/>
    </source>
</evidence>
<evidence type="ECO:0000259" key="10">
    <source>
        <dbReference type="PROSITE" id="PS51379"/>
    </source>
</evidence>
<keyword evidence="13" id="KW-1185">Reference proteome</keyword>
<evidence type="ECO:0000256" key="7">
    <source>
        <dbReference type="ARBA" id="ARBA00023004"/>
    </source>
</evidence>
<evidence type="ECO:0000256" key="5">
    <source>
        <dbReference type="ARBA" id="ARBA00022723"/>
    </source>
</evidence>
<comment type="caution">
    <text evidence="12">The sequence shown here is derived from an EMBL/GenBank/DDBJ whole genome shotgun (WGS) entry which is preliminary data.</text>
</comment>
<keyword evidence="4" id="KW-0949">S-adenosyl-L-methionine</keyword>
<name>A0A916QAF1_9FIRM</name>
<dbReference type="InterPro" id="IPR058240">
    <property type="entry name" value="rSAM_sf"/>
</dbReference>
<accession>A0A916QAF1</accession>
<dbReference type="InterPro" id="IPR012839">
    <property type="entry name" value="Organic_radical_activase"/>
</dbReference>
<comment type="similarity">
    <text evidence="2">Belongs to the organic radical-activating enzymes family.</text>
</comment>
<evidence type="ECO:0000256" key="3">
    <source>
        <dbReference type="ARBA" id="ARBA00022485"/>
    </source>
</evidence>
<evidence type="ECO:0000256" key="1">
    <source>
        <dbReference type="ARBA" id="ARBA00001966"/>
    </source>
</evidence>
<comment type="catalytic activity">
    <reaction evidence="9">
        <text>glycyl-[protein] + reduced [flavodoxin] + S-adenosyl-L-methionine = glycin-2-yl radical-[protein] + semiquinone [flavodoxin] + 5'-deoxyadenosine + L-methionine + H(+)</text>
        <dbReference type="Rhea" id="RHEA:61976"/>
        <dbReference type="Rhea" id="RHEA-COMP:10622"/>
        <dbReference type="Rhea" id="RHEA-COMP:14480"/>
        <dbReference type="Rhea" id="RHEA-COMP:15993"/>
        <dbReference type="Rhea" id="RHEA-COMP:15994"/>
        <dbReference type="ChEBI" id="CHEBI:15378"/>
        <dbReference type="ChEBI" id="CHEBI:17319"/>
        <dbReference type="ChEBI" id="CHEBI:29947"/>
        <dbReference type="ChEBI" id="CHEBI:32722"/>
        <dbReference type="ChEBI" id="CHEBI:57618"/>
        <dbReference type="ChEBI" id="CHEBI:57844"/>
        <dbReference type="ChEBI" id="CHEBI:59789"/>
        <dbReference type="ChEBI" id="CHEBI:140311"/>
    </reaction>
</comment>
<evidence type="ECO:0000256" key="8">
    <source>
        <dbReference type="ARBA" id="ARBA00023014"/>
    </source>
</evidence>
<dbReference type="PROSITE" id="PS51918">
    <property type="entry name" value="RADICAL_SAM"/>
    <property type="match status" value="1"/>
</dbReference>
<dbReference type="Pfam" id="PF04055">
    <property type="entry name" value="Radical_SAM"/>
    <property type="match status" value="1"/>
</dbReference>
<dbReference type="SFLD" id="SFLDS00029">
    <property type="entry name" value="Radical_SAM"/>
    <property type="match status" value="1"/>
</dbReference>
<dbReference type="SFLD" id="SFLDG01066">
    <property type="entry name" value="organic_radical-activating_enz"/>
    <property type="match status" value="1"/>
</dbReference>
<evidence type="ECO:0000256" key="2">
    <source>
        <dbReference type="ARBA" id="ARBA00009777"/>
    </source>
</evidence>
<dbReference type="InterPro" id="IPR007197">
    <property type="entry name" value="rSAM"/>
</dbReference>
<proteinExistence type="inferred from homology"/>
<feature type="domain" description="4Fe-4S ferredoxin-type" evidence="10">
    <location>
        <begin position="45"/>
        <end position="74"/>
    </location>
</feature>
<dbReference type="RefSeq" id="WP_201310555.1">
    <property type="nucleotide sequence ID" value="NZ_BLYI01000027.1"/>
</dbReference>
<dbReference type="GO" id="GO:0046872">
    <property type="term" value="F:metal ion binding"/>
    <property type="evidence" value="ECO:0007669"/>
    <property type="project" value="UniProtKB-KW"/>
</dbReference>
<dbReference type="GO" id="GO:0016491">
    <property type="term" value="F:oxidoreductase activity"/>
    <property type="evidence" value="ECO:0007669"/>
    <property type="project" value="UniProtKB-KW"/>
</dbReference>
<protein>
    <submittedName>
        <fullName evidence="12">Glycyl-radical enzyme activating protein</fullName>
    </submittedName>
</protein>
<dbReference type="InterPro" id="IPR040074">
    <property type="entry name" value="BssD/PflA/YjjW"/>
</dbReference>
<dbReference type="PIRSF" id="PIRSF000371">
    <property type="entry name" value="PFL_act_enz"/>
    <property type="match status" value="1"/>
</dbReference>